<dbReference type="PANTHER" id="PTHR47303">
    <property type="match status" value="1"/>
</dbReference>
<dbReference type="GO" id="GO:0071222">
    <property type="term" value="P:cellular response to lipopolysaccharide"/>
    <property type="evidence" value="ECO:0007669"/>
    <property type="project" value="Ensembl"/>
</dbReference>
<dbReference type="Gene3D" id="1.25.40.20">
    <property type="entry name" value="Ankyrin repeat-containing domain"/>
    <property type="match status" value="1"/>
</dbReference>
<evidence type="ECO:0000313" key="5">
    <source>
        <dbReference type="RGD" id="621887"/>
    </source>
</evidence>
<reference evidence="3" key="2">
    <citation type="submission" date="2025-08" db="UniProtKB">
        <authorList>
            <consortium name="Ensembl"/>
        </authorList>
    </citation>
    <scope>IDENTIFICATION</scope>
    <source>
        <strain evidence="3">Brown Norway</strain>
    </source>
</reference>
<dbReference type="AlphaFoldDB" id="A0A8I6A5K2"/>
<feature type="region of interest" description="Disordered" evidence="2">
    <location>
        <begin position="215"/>
        <end position="254"/>
    </location>
</feature>
<dbReference type="Proteomes" id="UP000002494">
    <property type="component" value="Chromosome 1"/>
</dbReference>
<dbReference type="OMA" id="REGWRDC"/>
<dbReference type="GO" id="GO:0043122">
    <property type="term" value="P:regulation of canonical NF-kappaB signal transduction"/>
    <property type="evidence" value="ECO:0007669"/>
    <property type="project" value="Ensembl"/>
</dbReference>
<evidence type="ECO:0000313" key="4">
    <source>
        <dbReference type="Proteomes" id="UP000002494"/>
    </source>
</evidence>
<feature type="region of interest" description="Disordered" evidence="2">
    <location>
        <begin position="30"/>
        <end position="57"/>
    </location>
</feature>
<feature type="repeat" description="ANK" evidence="1">
    <location>
        <begin position="268"/>
        <end position="300"/>
    </location>
</feature>
<accession>A0A8I6A5K2</accession>
<feature type="repeat" description="ANK" evidence="1">
    <location>
        <begin position="302"/>
        <end position="334"/>
    </location>
</feature>
<dbReference type="GO" id="GO:0006954">
    <property type="term" value="P:inflammatory response"/>
    <property type="evidence" value="ECO:0007669"/>
    <property type="project" value="Ensembl"/>
</dbReference>
<dbReference type="PROSITE" id="PS50297">
    <property type="entry name" value="ANK_REP_REGION"/>
    <property type="match status" value="4"/>
</dbReference>
<keyword evidence="4" id="KW-1185">Reference proteome</keyword>
<organism evidence="3 4">
    <name type="scientific">Rattus norvegicus</name>
    <name type="common">Rat</name>
    <dbReference type="NCBI Taxonomy" id="10116"/>
    <lineage>
        <taxon>Eukaryota</taxon>
        <taxon>Metazoa</taxon>
        <taxon>Chordata</taxon>
        <taxon>Craniata</taxon>
        <taxon>Vertebrata</taxon>
        <taxon>Euteleostomi</taxon>
        <taxon>Mammalia</taxon>
        <taxon>Eutheria</taxon>
        <taxon>Euarchontoglires</taxon>
        <taxon>Glires</taxon>
        <taxon>Rodentia</taxon>
        <taxon>Myomorpha</taxon>
        <taxon>Muroidea</taxon>
        <taxon>Muridae</taxon>
        <taxon>Murinae</taxon>
        <taxon>Rattus</taxon>
    </lineage>
</organism>
<dbReference type="Ensembl" id="ENSRNOT00000098249.2">
    <property type="protein sequence ID" value="ENSRNOP00000086277.2"/>
    <property type="gene ID" value="ENSRNOG00000020063.7"/>
</dbReference>
<dbReference type="Pfam" id="PF00023">
    <property type="entry name" value="Ank"/>
    <property type="match status" value="1"/>
</dbReference>
<dbReference type="PROSITE" id="PS50088">
    <property type="entry name" value="ANK_REPEAT"/>
    <property type="match status" value="4"/>
</dbReference>
<evidence type="ECO:0000256" key="2">
    <source>
        <dbReference type="SAM" id="MobiDB-lite"/>
    </source>
</evidence>
<evidence type="ECO:0000256" key="1">
    <source>
        <dbReference type="PROSITE-ProRule" id="PRU00023"/>
    </source>
</evidence>
<dbReference type="PANTHER" id="PTHR47303:SF1">
    <property type="entry name" value="NF-KAPPA-B INHIBITOR BETA"/>
    <property type="match status" value="1"/>
</dbReference>
<dbReference type="GeneTree" id="ENSGT00940000161595"/>
<sequence>MVLVLGTFTSVGPLQGLYLPRFQQNSCPHQGGNGGCETHLKEKETGAQRHRDRRGPPEVAGAMAGVACLGKTADADEWCDSGLGSLGPDAAAPGGPGLVAELSPELSWAPLVFGYVTEDGDTALHLAVIHQHEPFLDFLLGFSAGTEYLDLQNDLGQTALHLAAILGEASTVEKLYAAGAGVLVTERGGHTALHLACRVRAHTCAYVLLQPRPSHPRDASDTYLTQSQDHTPDTSHAPVATDPQPNPGNEEELRDEDWRLQLEAENYDGHTPLHVAVIHKDAEMVQLLRDAGADLNKPEPTCGRTPLHLAVEGQAAGVLALLLKAGADPTARMYGGRTPLGSALLRPNPVLARLLRAHGAPEPEDEDDKLSPCSNSSSDSDSDNRDEGDEYDDIVVHSRRSQNQPPPSPAAKPLPDDPNPA</sequence>
<reference evidence="3" key="1">
    <citation type="submission" date="2024-01" db="EMBL/GenBank/DDBJ databases">
        <title>GRCr8: a new rat reference genome assembly contstructed from accurate long reads and long range scaffolding.</title>
        <authorList>
            <person name="Doris P.A."/>
            <person name="Kalbfleisch T."/>
            <person name="Li K."/>
            <person name="Howe K."/>
            <person name="Wood J."/>
        </authorList>
    </citation>
    <scope>NUCLEOTIDE SEQUENCE [LARGE SCALE GENOMIC DNA]</scope>
    <source>
        <strain evidence="3">Brown Norway</strain>
    </source>
</reference>
<reference evidence="3" key="3">
    <citation type="submission" date="2025-09" db="UniProtKB">
        <authorList>
            <consortium name="Ensembl"/>
        </authorList>
    </citation>
    <scope>IDENTIFICATION</scope>
    <source>
        <strain evidence="3">Brown Norway</strain>
    </source>
</reference>
<feature type="compositionally biased region" description="Acidic residues" evidence="2">
    <location>
        <begin position="380"/>
        <end position="393"/>
    </location>
</feature>
<dbReference type="InterPro" id="IPR002110">
    <property type="entry name" value="Ankyrin_rpt"/>
</dbReference>
<feature type="region of interest" description="Disordered" evidence="2">
    <location>
        <begin position="360"/>
        <end position="421"/>
    </location>
</feature>
<protein>
    <submittedName>
        <fullName evidence="3">NFKB inhibitor beta</fullName>
    </submittedName>
</protein>
<proteinExistence type="evidence at protein level"/>
<dbReference type="InterPro" id="IPR036770">
    <property type="entry name" value="Ankyrin_rpt-contain_sf"/>
</dbReference>
<feature type="repeat" description="ANK" evidence="1">
    <location>
        <begin position="155"/>
        <end position="187"/>
    </location>
</feature>
<dbReference type="Pfam" id="PF12796">
    <property type="entry name" value="Ank_2"/>
    <property type="match status" value="2"/>
</dbReference>
<dbReference type="PRINTS" id="PR01415">
    <property type="entry name" value="ANKYRIN"/>
</dbReference>
<feature type="compositionally biased region" description="Pro residues" evidence="2">
    <location>
        <begin position="404"/>
        <end position="421"/>
    </location>
</feature>
<name>A0A8I6A5K2_RAT</name>
<dbReference type="SUPFAM" id="SSF48403">
    <property type="entry name" value="Ankyrin repeat"/>
    <property type="match status" value="1"/>
</dbReference>
<gene>
    <name evidence="3 5" type="primary">Nfkbib</name>
</gene>
<evidence type="ECO:0007829" key="6">
    <source>
        <dbReference type="PeptideAtlas" id="A0A8I6A5K2"/>
    </source>
</evidence>
<feature type="compositionally biased region" description="Basic and acidic residues" evidence="2">
    <location>
        <begin position="38"/>
        <end position="49"/>
    </location>
</feature>
<dbReference type="SMART" id="SM00248">
    <property type="entry name" value="ANK"/>
    <property type="match status" value="6"/>
</dbReference>
<keyword evidence="1" id="KW-0040">ANK repeat</keyword>
<evidence type="ECO:0000313" key="3">
    <source>
        <dbReference type="Ensembl" id="ENSRNOP00000086277.2"/>
    </source>
</evidence>
<feature type="repeat" description="ANK" evidence="1">
    <location>
        <begin position="119"/>
        <end position="151"/>
    </location>
</feature>
<dbReference type="RGD" id="621887">
    <property type="gene designation" value="Nfkbib"/>
</dbReference>
<keyword evidence="6" id="KW-1267">Proteomics identification</keyword>